<evidence type="ECO:0000313" key="6">
    <source>
        <dbReference type="EMBL" id="QIZ21125.1"/>
    </source>
</evidence>
<comment type="similarity">
    <text evidence="1 3">Belongs to the D-isomer specific 2-hydroxyacid dehydrogenase family.</text>
</comment>
<gene>
    <name evidence="6" type="ORF">E5R92_04945</name>
</gene>
<reference evidence="6 7" key="1">
    <citation type="journal article" date="2020" name="Nat. Microbiol.">
        <title>Lysogenic host-virus interactions in SAR11 marine bacteria.</title>
        <authorList>
            <person name="Morris R.M."/>
            <person name="Cain K.R."/>
            <person name="Hvorecny K.L."/>
            <person name="Kollman J.M."/>
        </authorList>
    </citation>
    <scope>NUCLEOTIDE SEQUENCE [LARGE SCALE GENOMIC DNA]</scope>
    <source>
        <strain evidence="6 7">NP1</strain>
    </source>
</reference>
<dbReference type="PANTHER" id="PTHR10996:SF257">
    <property type="entry name" value="GLYOXYLATE REDUCTASE 1"/>
    <property type="match status" value="1"/>
</dbReference>
<dbReference type="GO" id="GO:0051287">
    <property type="term" value="F:NAD binding"/>
    <property type="evidence" value="ECO:0007669"/>
    <property type="project" value="InterPro"/>
</dbReference>
<dbReference type="InterPro" id="IPR050223">
    <property type="entry name" value="D-isomer_2-hydroxyacid_DH"/>
</dbReference>
<evidence type="ECO:0000256" key="2">
    <source>
        <dbReference type="ARBA" id="ARBA00023002"/>
    </source>
</evidence>
<evidence type="ECO:0000256" key="1">
    <source>
        <dbReference type="ARBA" id="ARBA00005854"/>
    </source>
</evidence>
<dbReference type="PROSITE" id="PS00065">
    <property type="entry name" value="D_2_HYDROXYACID_DH_1"/>
    <property type="match status" value="1"/>
</dbReference>
<dbReference type="SUPFAM" id="SSF51735">
    <property type="entry name" value="NAD(P)-binding Rossmann-fold domains"/>
    <property type="match status" value="1"/>
</dbReference>
<dbReference type="InterPro" id="IPR029752">
    <property type="entry name" value="D-isomer_DH_CS1"/>
</dbReference>
<dbReference type="GO" id="GO:0030267">
    <property type="term" value="F:glyoxylate reductase (NADPH) activity"/>
    <property type="evidence" value="ECO:0007669"/>
    <property type="project" value="TreeGrafter"/>
</dbReference>
<dbReference type="AlphaFoldDB" id="A0A6H1Q4E7"/>
<evidence type="ECO:0000313" key="7">
    <source>
        <dbReference type="Proteomes" id="UP000501094"/>
    </source>
</evidence>
<feature type="domain" description="D-isomer specific 2-hydroxyacid dehydrogenase catalytic" evidence="4">
    <location>
        <begin position="15"/>
        <end position="317"/>
    </location>
</feature>
<dbReference type="CDD" id="cd05301">
    <property type="entry name" value="GDH"/>
    <property type="match status" value="1"/>
</dbReference>
<dbReference type="PANTHER" id="PTHR10996">
    <property type="entry name" value="2-HYDROXYACID DEHYDROGENASE-RELATED"/>
    <property type="match status" value="1"/>
</dbReference>
<organism evidence="6 7">
    <name type="scientific">Candidatus Pelagibacter giovannonii</name>
    <dbReference type="NCBI Taxonomy" id="2563896"/>
    <lineage>
        <taxon>Bacteria</taxon>
        <taxon>Pseudomonadati</taxon>
        <taxon>Pseudomonadota</taxon>
        <taxon>Alphaproteobacteria</taxon>
        <taxon>Candidatus Pelagibacterales</taxon>
        <taxon>Candidatus Pelagibacteraceae</taxon>
        <taxon>Candidatus Pelagibacter</taxon>
    </lineage>
</organism>
<dbReference type="KEGG" id="peg:E5R92_04945"/>
<dbReference type="EMBL" id="CP038852">
    <property type="protein sequence ID" value="QIZ21125.1"/>
    <property type="molecule type" value="Genomic_DNA"/>
</dbReference>
<evidence type="ECO:0000259" key="5">
    <source>
        <dbReference type="Pfam" id="PF02826"/>
    </source>
</evidence>
<dbReference type="GO" id="GO:0016618">
    <property type="term" value="F:hydroxypyruvate reductase [NAD(P)H] activity"/>
    <property type="evidence" value="ECO:0007669"/>
    <property type="project" value="TreeGrafter"/>
</dbReference>
<proteinExistence type="inferred from homology"/>
<evidence type="ECO:0000259" key="4">
    <source>
        <dbReference type="Pfam" id="PF00389"/>
    </source>
</evidence>
<keyword evidence="2 3" id="KW-0560">Oxidoreductase</keyword>
<dbReference type="Pfam" id="PF00389">
    <property type="entry name" value="2-Hacid_dh"/>
    <property type="match status" value="1"/>
</dbReference>
<dbReference type="GO" id="GO:0005829">
    <property type="term" value="C:cytosol"/>
    <property type="evidence" value="ECO:0007669"/>
    <property type="project" value="TreeGrafter"/>
</dbReference>
<evidence type="ECO:0000256" key="3">
    <source>
        <dbReference type="RuleBase" id="RU003719"/>
    </source>
</evidence>
<sequence>MKKILVTRKLIKDSEEKALKIFDAKLNGNDELYSQSKLIELSEGYDAILTSLTDKMNEDTISKLPNSIKVISNFAVGFGNIDLEAAKKRGIAVTNTPEVLSDATAEIGILLILGACRRVPEGIQAAKESNWKWSADYLIGKQLTGSRLGILGMGRIGQKIAKIAKSLGMIIHYHNRSKLTEEKEQGAIYHDSIKSLFGVSDVLSICCPATKETENLINKETLEYFPTGAVITNVARGDIVDDDALIDALNRRKIYAAGLDVYKGEPNLNPGYLKIKSAFILPHLGSATKHTRIAMANLAIDNIDEFFKTGNCKNKVN</sequence>
<dbReference type="SUPFAM" id="SSF52283">
    <property type="entry name" value="Formate/glycerate dehydrogenase catalytic domain-like"/>
    <property type="match status" value="1"/>
</dbReference>
<dbReference type="InterPro" id="IPR006140">
    <property type="entry name" value="D-isomer_DH_NAD-bd"/>
</dbReference>
<dbReference type="Proteomes" id="UP000501094">
    <property type="component" value="Chromosome"/>
</dbReference>
<dbReference type="RefSeq" id="WP_168606987.1">
    <property type="nucleotide sequence ID" value="NZ_CP038852.1"/>
</dbReference>
<dbReference type="Gene3D" id="3.40.50.720">
    <property type="entry name" value="NAD(P)-binding Rossmann-like Domain"/>
    <property type="match status" value="2"/>
</dbReference>
<protein>
    <submittedName>
        <fullName evidence="6">D-glycerate dehydrogenase</fullName>
    </submittedName>
</protein>
<name>A0A6H1Q4E7_9PROT</name>
<dbReference type="Pfam" id="PF02826">
    <property type="entry name" value="2-Hacid_dh_C"/>
    <property type="match status" value="1"/>
</dbReference>
<feature type="domain" description="D-isomer specific 2-hydroxyacid dehydrogenase NAD-binding" evidence="5">
    <location>
        <begin position="110"/>
        <end position="285"/>
    </location>
</feature>
<dbReference type="InterPro" id="IPR006139">
    <property type="entry name" value="D-isomer_2_OHA_DH_cat_dom"/>
</dbReference>
<dbReference type="InterPro" id="IPR036291">
    <property type="entry name" value="NAD(P)-bd_dom_sf"/>
</dbReference>
<keyword evidence="7" id="KW-1185">Reference proteome</keyword>
<accession>A0A6H1Q4E7</accession>